<dbReference type="InterPro" id="IPR011701">
    <property type="entry name" value="MFS"/>
</dbReference>
<reference evidence="7" key="1">
    <citation type="submission" date="2017-02" db="UniProtKB">
        <authorList>
            <consortium name="WormBaseParasite"/>
        </authorList>
    </citation>
    <scope>IDENTIFICATION</scope>
</reference>
<dbReference type="WBParaSite" id="SPAL_0001336200.1">
    <property type="protein sequence ID" value="SPAL_0001336200.1"/>
    <property type="gene ID" value="SPAL_0001336200"/>
</dbReference>
<dbReference type="Pfam" id="PF07690">
    <property type="entry name" value="MFS_1"/>
    <property type="match status" value="1"/>
</dbReference>
<feature type="transmembrane region" description="Helical" evidence="5">
    <location>
        <begin position="184"/>
        <end position="203"/>
    </location>
</feature>
<dbReference type="Proteomes" id="UP000046392">
    <property type="component" value="Unplaced"/>
</dbReference>
<dbReference type="Gene3D" id="1.20.1250.20">
    <property type="entry name" value="MFS general substrate transporter like domains"/>
    <property type="match status" value="1"/>
</dbReference>
<evidence type="ECO:0000256" key="2">
    <source>
        <dbReference type="ARBA" id="ARBA00022692"/>
    </source>
</evidence>
<evidence type="ECO:0000313" key="6">
    <source>
        <dbReference type="Proteomes" id="UP000046392"/>
    </source>
</evidence>
<evidence type="ECO:0000256" key="4">
    <source>
        <dbReference type="ARBA" id="ARBA00023136"/>
    </source>
</evidence>
<evidence type="ECO:0000313" key="7">
    <source>
        <dbReference type="WBParaSite" id="SPAL_0001336200.1"/>
    </source>
</evidence>
<keyword evidence="3 5" id="KW-1133">Transmembrane helix</keyword>
<organism evidence="6 7">
    <name type="scientific">Strongyloides papillosus</name>
    <name type="common">Intestinal threadworm</name>
    <dbReference type="NCBI Taxonomy" id="174720"/>
    <lineage>
        <taxon>Eukaryota</taxon>
        <taxon>Metazoa</taxon>
        <taxon>Ecdysozoa</taxon>
        <taxon>Nematoda</taxon>
        <taxon>Chromadorea</taxon>
        <taxon>Rhabditida</taxon>
        <taxon>Tylenchina</taxon>
        <taxon>Panagrolaimomorpha</taxon>
        <taxon>Strongyloidoidea</taxon>
        <taxon>Strongyloididae</taxon>
        <taxon>Strongyloides</taxon>
    </lineage>
</organism>
<accession>A0A0N5C5Y7</accession>
<proteinExistence type="predicted"/>
<feature type="transmembrane region" description="Helical" evidence="5">
    <location>
        <begin position="110"/>
        <end position="130"/>
    </location>
</feature>
<dbReference type="InterPro" id="IPR049680">
    <property type="entry name" value="FLVCR1-2_SLC49-like"/>
</dbReference>
<name>A0A0N5C5Y7_STREA</name>
<keyword evidence="2 5" id="KW-0812">Transmembrane</keyword>
<evidence type="ECO:0000256" key="5">
    <source>
        <dbReference type="SAM" id="Phobius"/>
    </source>
</evidence>
<dbReference type="GO" id="GO:0022857">
    <property type="term" value="F:transmembrane transporter activity"/>
    <property type="evidence" value="ECO:0007669"/>
    <property type="project" value="InterPro"/>
</dbReference>
<keyword evidence="6" id="KW-1185">Reference proteome</keyword>
<dbReference type="GO" id="GO:0016020">
    <property type="term" value="C:membrane"/>
    <property type="evidence" value="ECO:0007669"/>
    <property type="project" value="UniProtKB-SubCell"/>
</dbReference>
<protein>
    <submittedName>
        <fullName evidence="7">MFS domain-containing protein</fullName>
    </submittedName>
</protein>
<sequence length="271" mass="29881">MANLTNTYNWICSESIRIFIATTIPFELIAIPLSDKVGLKNSIWIANGCNGIGSLIRIVSYFIGEYKAYSVYFGTALGANEYPWIVFTPLKVSSVWFPSNQRNLETTIGIMANPLGVMLVNIVSLAIVSSPEDVKLTIFIDGIPAVIGMIITFVFVHRNAPLFPSSATSVKKEMSYWKGMKETFTNIQYLIIVFILGGGIEMFNTSYIKINDILCSSEYKSSFSGACAELVVVDGVFGSVASGIFVDRTKKFALTMKFSIFKSIIAKILDE</sequence>
<dbReference type="InterPro" id="IPR036259">
    <property type="entry name" value="MFS_trans_sf"/>
</dbReference>
<feature type="transmembrane region" description="Helical" evidence="5">
    <location>
        <begin position="136"/>
        <end position="156"/>
    </location>
</feature>
<dbReference type="PANTHER" id="PTHR10924:SF6">
    <property type="entry name" value="SOLUTE CARRIER FAMILY 49 MEMBER A3"/>
    <property type="match status" value="1"/>
</dbReference>
<comment type="subcellular location">
    <subcellularLocation>
        <location evidence="1">Membrane</location>
        <topology evidence="1">Multi-pass membrane protein</topology>
    </subcellularLocation>
</comment>
<dbReference type="AlphaFoldDB" id="A0A0N5C5Y7"/>
<evidence type="ECO:0000256" key="3">
    <source>
        <dbReference type="ARBA" id="ARBA00022989"/>
    </source>
</evidence>
<dbReference type="PANTHER" id="PTHR10924">
    <property type="entry name" value="MAJOR FACILITATOR SUPERFAMILY PROTEIN-RELATED"/>
    <property type="match status" value="1"/>
</dbReference>
<dbReference type="SUPFAM" id="SSF103473">
    <property type="entry name" value="MFS general substrate transporter"/>
    <property type="match status" value="1"/>
</dbReference>
<keyword evidence="4 5" id="KW-0472">Membrane</keyword>
<evidence type="ECO:0000256" key="1">
    <source>
        <dbReference type="ARBA" id="ARBA00004141"/>
    </source>
</evidence>